<name>A0ABT8L6M2_9BACT</name>
<dbReference type="EMBL" id="JAUJEB010000001">
    <property type="protein sequence ID" value="MDN5211878.1"/>
    <property type="molecule type" value="Genomic_DNA"/>
</dbReference>
<dbReference type="Proteomes" id="UP001172083">
    <property type="component" value="Unassembled WGS sequence"/>
</dbReference>
<reference evidence="2" key="1">
    <citation type="submission" date="2023-06" db="EMBL/GenBank/DDBJ databases">
        <title>Genomic of Agaribacillus aureum.</title>
        <authorList>
            <person name="Wang G."/>
        </authorList>
    </citation>
    <scope>NUCLEOTIDE SEQUENCE</scope>
    <source>
        <strain evidence="2">BMA12</strain>
    </source>
</reference>
<keyword evidence="1" id="KW-1133">Transmembrane helix</keyword>
<proteinExistence type="predicted"/>
<sequence length="163" mass="18824">MNQDKFKRIKEKFFESTLSSEEELRFKNLLSESKDMDDEVIQSYFKLIEDGDGEAFTPISKAQFFAAIDSKNRKRRHRIFRIAISAAAVVILLVGYLVVRDQQAAKRLSQAEIDRSLETTRLALASFSKYFDKGLEKIDEGVNFSRPFESLSKIDVDEIKNEK</sequence>
<evidence type="ECO:0000313" key="2">
    <source>
        <dbReference type="EMBL" id="MDN5211878.1"/>
    </source>
</evidence>
<comment type="caution">
    <text evidence="2">The sequence shown here is derived from an EMBL/GenBank/DDBJ whole genome shotgun (WGS) entry which is preliminary data.</text>
</comment>
<keyword evidence="3" id="KW-1185">Reference proteome</keyword>
<keyword evidence="1" id="KW-0472">Membrane</keyword>
<gene>
    <name evidence="2" type="ORF">QQ020_07440</name>
</gene>
<keyword evidence="1" id="KW-0812">Transmembrane</keyword>
<protein>
    <submittedName>
        <fullName evidence="2">Uncharacterized protein</fullName>
    </submittedName>
</protein>
<evidence type="ECO:0000313" key="3">
    <source>
        <dbReference type="Proteomes" id="UP001172083"/>
    </source>
</evidence>
<evidence type="ECO:0000256" key="1">
    <source>
        <dbReference type="SAM" id="Phobius"/>
    </source>
</evidence>
<accession>A0ABT8L6M2</accession>
<dbReference type="RefSeq" id="WP_346757205.1">
    <property type="nucleotide sequence ID" value="NZ_JAUJEB010000001.1"/>
</dbReference>
<organism evidence="2 3">
    <name type="scientific">Agaribacillus aureus</name>
    <dbReference type="NCBI Taxonomy" id="3051825"/>
    <lineage>
        <taxon>Bacteria</taxon>
        <taxon>Pseudomonadati</taxon>
        <taxon>Bacteroidota</taxon>
        <taxon>Cytophagia</taxon>
        <taxon>Cytophagales</taxon>
        <taxon>Splendidivirgaceae</taxon>
        <taxon>Agaribacillus</taxon>
    </lineage>
</organism>
<feature type="transmembrane region" description="Helical" evidence="1">
    <location>
        <begin position="79"/>
        <end position="99"/>
    </location>
</feature>